<dbReference type="SUPFAM" id="SSF57716">
    <property type="entry name" value="Glucocorticoid receptor-like (DNA-binding domain)"/>
    <property type="match status" value="1"/>
</dbReference>
<keyword evidence="5" id="KW-0238">DNA-binding</keyword>
<accession>A0A0R3U1J4</accession>
<evidence type="ECO:0000313" key="10">
    <source>
        <dbReference type="EMBL" id="VDD74235.1"/>
    </source>
</evidence>
<organism evidence="10 11">
    <name type="scientific">Mesocestoides corti</name>
    <name type="common">Flatworm</name>
    <dbReference type="NCBI Taxonomy" id="53468"/>
    <lineage>
        <taxon>Eukaryota</taxon>
        <taxon>Metazoa</taxon>
        <taxon>Spiralia</taxon>
        <taxon>Lophotrochozoa</taxon>
        <taxon>Platyhelminthes</taxon>
        <taxon>Cestoda</taxon>
        <taxon>Eucestoda</taxon>
        <taxon>Cyclophyllidea</taxon>
        <taxon>Mesocestoididae</taxon>
        <taxon>Mesocestoides</taxon>
    </lineage>
</organism>
<dbReference type="InterPro" id="IPR050234">
    <property type="entry name" value="Nuclear_hormone_rcpt_NR1"/>
</dbReference>
<gene>
    <name evidence="10" type="ORF">MCOS_LOCUS238</name>
</gene>
<dbReference type="EMBL" id="UXSR01000017">
    <property type="protein sequence ID" value="VDD74235.1"/>
    <property type="molecule type" value="Genomic_DNA"/>
</dbReference>
<dbReference type="PANTHER" id="PTHR24082:SF283">
    <property type="entry name" value="NUCLEAR HORMONE RECEPTOR HR96"/>
    <property type="match status" value="1"/>
</dbReference>
<evidence type="ECO:0000256" key="5">
    <source>
        <dbReference type="ARBA" id="ARBA00023125"/>
    </source>
</evidence>
<dbReference type="AlphaFoldDB" id="A0A0R3U1J4"/>
<evidence type="ECO:0000256" key="3">
    <source>
        <dbReference type="ARBA" id="ARBA00022833"/>
    </source>
</evidence>
<dbReference type="OrthoDB" id="6352325at2759"/>
<evidence type="ECO:0000256" key="7">
    <source>
        <dbReference type="ARBA" id="ARBA00023170"/>
    </source>
</evidence>
<keyword evidence="2" id="KW-0863">Zinc-finger</keyword>
<dbReference type="Pfam" id="PF00105">
    <property type="entry name" value="zf-C4"/>
    <property type="match status" value="1"/>
</dbReference>
<name>A0A0R3U1J4_MESCO</name>
<reference evidence="10 11" key="1">
    <citation type="submission" date="2018-10" db="EMBL/GenBank/DDBJ databases">
        <authorList>
            <consortium name="Pathogen Informatics"/>
        </authorList>
    </citation>
    <scope>NUCLEOTIDE SEQUENCE [LARGE SCALE GENOMIC DNA]</scope>
</reference>
<evidence type="ECO:0000256" key="8">
    <source>
        <dbReference type="ARBA" id="ARBA00023242"/>
    </source>
</evidence>
<dbReference type="GO" id="GO:0030154">
    <property type="term" value="P:cell differentiation"/>
    <property type="evidence" value="ECO:0007669"/>
    <property type="project" value="TreeGrafter"/>
</dbReference>
<dbReference type="PRINTS" id="PR00047">
    <property type="entry name" value="STROIDFINGER"/>
</dbReference>
<evidence type="ECO:0000259" key="9">
    <source>
        <dbReference type="PROSITE" id="PS51030"/>
    </source>
</evidence>
<keyword evidence="4" id="KW-0805">Transcription regulation</keyword>
<dbReference type="GO" id="GO:0045944">
    <property type="term" value="P:positive regulation of transcription by RNA polymerase II"/>
    <property type="evidence" value="ECO:0007669"/>
    <property type="project" value="TreeGrafter"/>
</dbReference>
<dbReference type="SMART" id="SM00399">
    <property type="entry name" value="ZnF_C4"/>
    <property type="match status" value="1"/>
</dbReference>
<dbReference type="STRING" id="53468.A0A0R3U1J4"/>
<keyword evidence="6" id="KW-0804">Transcription</keyword>
<proteinExistence type="predicted"/>
<keyword evidence="7" id="KW-0675">Receptor</keyword>
<evidence type="ECO:0000313" key="11">
    <source>
        <dbReference type="Proteomes" id="UP000267029"/>
    </source>
</evidence>
<keyword evidence="8" id="KW-0539">Nucleus</keyword>
<evidence type="ECO:0000256" key="1">
    <source>
        <dbReference type="ARBA" id="ARBA00022723"/>
    </source>
</evidence>
<dbReference type="PROSITE" id="PS51030">
    <property type="entry name" value="NUCLEAR_REC_DBD_2"/>
    <property type="match status" value="1"/>
</dbReference>
<dbReference type="PANTHER" id="PTHR24082">
    <property type="entry name" value="NUCLEAR HORMONE RECEPTOR"/>
    <property type="match status" value="1"/>
</dbReference>
<dbReference type="InterPro" id="IPR001628">
    <property type="entry name" value="Znf_hrmn_rcpt"/>
</dbReference>
<evidence type="ECO:0000256" key="2">
    <source>
        <dbReference type="ARBA" id="ARBA00022771"/>
    </source>
</evidence>
<keyword evidence="3" id="KW-0862">Zinc</keyword>
<dbReference type="Gene3D" id="3.30.50.10">
    <property type="entry name" value="Erythroid Transcription Factor GATA-1, subunit A"/>
    <property type="match status" value="1"/>
</dbReference>
<dbReference type="GO" id="GO:0000978">
    <property type="term" value="F:RNA polymerase II cis-regulatory region sequence-specific DNA binding"/>
    <property type="evidence" value="ECO:0007669"/>
    <property type="project" value="TreeGrafter"/>
</dbReference>
<dbReference type="GO" id="GO:0008270">
    <property type="term" value="F:zinc ion binding"/>
    <property type="evidence" value="ECO:0007669"/>
    <property type="project" value="UniProtKB-KW"/>
</dbReference>
<dbReference type="InterPro" id="IPR013088">
    <property type="entry name" value="Znf_NHR/GATA"/>
</dbReference>
<dbReference type="GO" id="GO:0004879">
    <property type="term" value="F:nuclear receptor activity"/>
    <property type="evidence" value="ECO:0007669"/>
    <property type="project" value="TreeGrafter"/>
</dbReference>
<keyword evidence="11" id="KW-1185">Reference proteome</keyword>
<sequence length="351" mass="39302">MALHGNDPSQFTRADGCTPDNPMLKDTNSLFHNVDLSSHMPTYPVNSYSHNAQLLLKNLSHCAGRPDFCLPSSYHVLGHDNHSEDIQLGAIEQSLDFGHRSDVSTQDLYSERSQSSTGHVVRTRRRKAGGMEEARVCVVCGEPASGYNFDRLTCESCKAFFRRNALKPKEKIKACGRNGDCNIEGSQRKHCPSCRLEKCLAVGMKKELILQVELLYAYLPLLSRVQVPDDKRPGSVQLRVSFSCYLSALIFFLQLAFEWSKPPLSLLLFLLFHYQSESFSIKMAKKGRILLTGLFFRLFISFSYLGSSRLAKKTTPVGYSAIAADFIAPPQKCAREEAARKSVGQCSIRIF</sequence>
<feature type="domain" description="Nuclear receptor" evidence="9">
    <location>
        <begin position="134"/>
        <end position="211"/>
    </location>
</feature>
<dbReference type="Proteomes" id="UP000267029">
    <property type="component" value="Unassembled WGS sequence"/>
</dbReference>
<dbReference type="PROSITE" id="PS00031">
    <property type="entry name" value="NUCLEAR_REC_DBD_1"/>
    <property type="match status" value="1"/>
</dbReference>
<dbReference type="CDD" id="cd07156">
    <property type="entry name" value="NR_DBD_VDR_like"/>
    <property type="match status" value="1"/>
</dbReference>
<evidence type="ECO:0000256" key="6">
    <source>
        <dbReference type="ARBA" id="ARBA00023163"/>
    </source>
</evidence>
<keyword evidence="1" id="KW-0479">Metal-binding</keyword>
<dbReference type="GO" id="GO:0000122">
    <property type="term" value="P:negative regulation of transcription by RNA polymerase II"/>
    <property type="evidence" value="ECO:0007669"/>
    <property type="project" value="TreeGrafter"/>
</dbReference>
<protein>
    <recommendedName>
        <fullName evidence="9">Nuclear receptor domain-containing protein</fullName>
    </recommendedName>
</protein>
<evidence type="ECO:0000256" key="4">
    <source>
        <dbReference type="ARBA" id="ARBA00023015"/>
    </source>
</evidence>